<feature type="compositionally biased region" description="Basic and acidic residues" evidence="1">
    <location>
        <begin position="106"/>
        <end position="131"/>
    </location>
</feature>
<dbReference type="EMBL" id="BQNB010010007">
    <property type="protein sequence ID" value="GJS71442.1"/>
    <property type="molecule type" value="Genomic_DNA"/>
</dbReference>
<name>A0ABQ4Y350_9ASTR</name>
<feature type="region of interest" description="Disordered" evidence="1">
    <location>
        <begin position="68"/>
        <end position="143"/>
    </location>
</feature>
<reference evidence="2" key="1">
    <citation type="journal article" date="2022" name="Int. J. Mol. Sci.">
        <title>Draft Genome of Tanacetum Coccineum: Genomic Comparison of Closely Related Tanacetum-Family Plants.</title>
        <authorList>
            <person name="Yamashiro T."/>
            <person name="Shiraishi A."/>
            <person name="Nakayama K."/>
            <person name="Satake H."/>
        </authorList>
    </citation>
    <scope>NUCLEOTIDE SEQUENCE</scope>
</reference>
<organism evidence="2 3">
    <name type="scientific">Tanacetum coccineum</name>
    <dbReference type="NCBI Taxonomy" id="301880"/>
    <lineage>
        <taxon>Eukaryota</taxon>
        <taxon>Viridiplantae</taxon>
        <taxon>Streptophyta</taxon>
        <taxon>Embryophyta</taxon>
        <taxon>Tracheophyta</taxon>
        <taxon>Spermatophyta</taxon>
        <taxon>Magnoliopsida</taxon>
        <taxon>eudicotyledons</taxon>
        <taxon>Gunneridae</taxon>
        <taxon>Pentapetalae</taxon>
        <taxon>asterids</taxon>
        <taxon>campanulids</taxon>
        <taxon>Asterales</taxon>
        <taxon>Asteraceae</taxon>
        <taxon>Asteroideae</taxon>
        <taxon>Anthemideae</taxon>
        <taxon>Anthemidinae</taxon>
        <taxon>Tanacetum</taxon>
    </lineage>
</organism>
<accession>A0ABQ4Y350</accession>
<proteinExistence type="predicted"/>
<sequence>MPAAGGRRWWRLVADEGVAGCGEEDKACGSGSAMLSERWSIRVVRWRGDGERGRDVCTTLRSGWRVGELKTGDRRKTPPKTSLEQRPEREERGGRKNDDISSGCFVRERKELNKEENKDRGDELDNVKKDGGCLQGGSEDSGRKRLSISMVVEAWLSEKETGVIERQRVFSLKRKSVSVEEK</sequence>
<protein>
    <submittedName>
        <fullName evidence="2">Uncharacterized protein</fullName>
    </submittedName>
</protein>
<evidence type="ECO:0000256" key="1">
    <source>
        <dbReference type="SAM" id="MobiDB-lite"/>
    </source>
</evidence>
<keyword evidence="3" id="KW-1185">Reference proteome</keyword>
<dbReference type="Proteomes" id="UP001151760">
    <property type="component" value="Unassembled WGS sequence"/>
</dbReference>
<feature type="compositionally biased region" description="Basic and acidic residues" evidence="1">
    <location>
        <begin position="83"/>
        <end position="99"/>
    </location>
</feature>
<evidence type="ECO:0000313" key="2">
    <source>
        <dbReference type="EMBL" id="GJS71442.1"/>
    </source>
</evidence>
<gene>
    <name evidence="2" type="ORF">Tco_0704283</name>
</gene>
<evidence type="ECO:0000313" key="3">
    <source>
        <dbReference type="Proteomes" id="UP001151760"/>
    </source>
</evidence>
<reference evidence="2" key="2">
    <citation type="submission" date="2022-01" db="EMBL/GenBank/DDBJ databases">
        <authorList>
            <person name="Yamashiro T."/>
            <person name="Shiraishi A."/>
            <person name="Satake H."/>
            <person name="Nakayama K."/>
        </authorList>
    </citation>
    <scope>NUCLEOTIDE SEQUENCE</scope>
</reference>
<comment type="caution">
    <text evidence="2">The sequence shown here is derived from an EMBL/GenBank/DDBJ whole genome shotgun (WGS) entry which is preliminary data.</text>
</comment>